<keyword evidence="3" id="KW-0597">Phosphoprotein</keyword>
<dbReference type="InterPro" id="IPR005845">
    <property type="entry name" value="A-D-PHexomutase_a/b/a-II"/>
</dbReference>
<dbReference type="EMBL" id="MHNL01000007">
    <property type="protein sequence ID" value="OGZ45210.1"/>
    <property type="molecule type" value="Genomic_DNA"/>
</dbReference>
<keyword evidence="6" id="KW-0413">Isomerase</keyword>
<dbReference type="GO" id="GO:0005975">
    <property type="term" value="P:carbohydrate metabolic process"/>
    <property type="evidence" value="ECO:0007669"/>
    <property type="project" value="InterPro"/>
</dbReference>
<sequence length="461" mass="51118">MDINPNVFKAYDVRGIYPDEIDGFGAYRIGRAYINFLRNNPVLTGPLKIVVTADARVSSPELKRELIKGMCDEDGNITVIDAGLSTTPMHYFLINHLDADGGAMVTASHNPKEYNGIKLSRVGAAPIAAGLGMEEIKNTALRGIFETKDIHGRVVTGEYLDAYVSYLLGRVSGRAIKRFRVVFDLGNGMTALVLPHILEKLPIDAVLLCKEMDLTFPNHEANPIKDETLAMLRESIEIEHADFGVAFDGDGDRVSFTTAQGRLVPSDYILALLAEAKLREDPHPKIVFDLRTSKSVREYLENIGAIGIESRVGRSFIKDSMRTHDALLGGELSGHYFFKDFFYSDSALIAFLEVLVFLSSTQKTLDELVAPLDRYVSSGEVNIKVADTERIFDTIAAAYHDATRVSYLDGISIEYPSFWFNVRASNTEPLLRVIMEAKNVEILSTKLGELRILLKKSISLS</sequence>
<dbReference type="Pfam" id="PF00408">
    <property type="entry name" value="PGM_PMM_IV"/>
    <property type="match status" value="1"/>
</dbReference>
<evidence type="ECO:0000259" key="9">
    <source>
        <dbReference type="Pfam" id="PF02879"/>
    </source>
</evidence>
<dbReference type="Pfam" id="PF02880">
    <property type="entry name" value="PGM_PMM_III"/>
    <property type="match status" value="1"/>
</dbReference>
<evidence type="ECO:0000313" key="12">
    <source>
        <dbReference type="Proteomes" id="UP000177785"/>
    </source>
</evidence>
<evidence type="ECO:0000259" key="10">
    <source>
        <dbReference type="Pfam" id="PF02880"/>
    </source>
</evidence>
<comment type="cofactor">
    <cofactor evidence="1">
        <name>Mg(2+)</name>
        <dbReference type="ChEBI" id="CHEBI:18420"/>
    </cofactor>
</comment>
<accession>A0A1G2G5J7</accession>
<proteinExistence type="inferred from homology"/>
<protein>
    <recommendedName>
        <fullName evidence="13">Phosphomannomutase/phosphoglucomutase</fullName>
    </recommendedName>
</protein>
<dbReference type="Pfam" id="PF02878">
    <property type="entry name" value="PGM_PMM_I"/>
    <property type="match status" value="1"/>
</dbReference>
<dbReference type="InterPro" id="IPR005846">
    <property type="entry name" value="A-D-PHexomutase_a/b/a-III"/>
</dbReference>
<reference evidence="11 12" key="1">
    <citation type="journal article" date="2016" name="Nat. Commun.">
        <title>Thousands of microbial genomes shed light on interconnected biogeochemical processes in an aquifer system.</title>
        <authorList>
            <person name="Anantharaman K."/>
            <person name="Brown C.T."/>
            <person name="Hug L.A."/>
            <person name="Sharon I."/>
            <person name="Castelle C.J."/>
            <person name="Probst A.J."/>
            <person name="Thomas B.C."/>
            <person name="Singh A."/>
            <person name="Wilkins M.J."/>
            <person name="Karaoz U."/>
            <person name="Brodie E.L."/>
            <person name="Williams K.H."/>
            <person name="Hubbard S.S."/>
            <person name="Banfield J.F."/>
        </authorList>
    </citation>
    <scope>NUCLEOTIDE SEQUENCE [LARGE SCALE GENOMIC DNA]</scope>
</reference>
<dbReference type="InterPro" id="IPR036900">
    <property type="entry name" value="A-D-PHexomutase_C_sf"/>
</dbReference>
<dbReference type="Pfam" id="PF02879">
    <property type="entry name" value="PGM_PMM_II"/>
    <property type="match status" value="1"/>
</dbReference>
<dbReference type="Gene3D" id="3.30.310.50">
    <property type="entry name" value="Alpha-D-phosphohexomutase, C-terminal domain"/>
    <property type="match status" value="1"/>
</dbReference>
<dbReference type="InterPro" id="IPR016055">
    <property type="entry name" value="A-D-PHexomutase_a/b/a-I/II/III"/>
</dbReference>
<evidence type="ECO:0000256" key="1">
    <source>
        <dbReference type="ARBA" id="ARBA00001946"/>
    </source>
</evidence>
<dbReference type="GO" id="GO:0016868">
    <property type="term" value="F:intramolecular phosphotransferase activity"/>
    <property type="evidence" value="ECO:0007669"/>
    <property type="project" value="InterPro"/>
</dbReference>
<dbReference type="Gene3D" id="3.40.120.10">
    <property type="entry name" value="Alpha-D-Glucose-1,6-Bisphosphate, subunit A, domain 3"/>
    <property type="match status" value="3"/>
</dbReference>
<name>A0A1G2G5J7_9BACT</name>
<dbReference type="InterPro" id="IPR005841">
    <property type="entry name" value="Alpha-D-phosphohexomutase_SF"/>
</dbReference>
<dbReference type="InterPro" id="IPR005844">
    <property type="entry name" value="A-D-PHexomutase_a/b/a-I"/>
</dbReference>
<evidence type="ECO:0000256" key="2">
    <source>
        <dbReference type="ARBA" id="ARBA00010231"/>
    </source>
</evidence>
<dbReference type="AlphaFoldDB" id="A0A1G2G5J7"/>
<comment type="similarity">
    <text evidence="2">Belongs to the phosphohexose mutase family.</text>
</comment>
<dbReference type="PRINTS" id="PR00509">
    <property type="entry name" value="PGMPMM"/>
</dbReference>
<evidence type="ECO:0000256" key="4">
    <source>
        <dbReference type="ARBA" id="ARBA00022723"/>
    </source>
</evidence>
<dbReference type="PANTHER" id="PTHR43771:SF1">
    <property type="entry name" value="PHOSPHOMANNOMUTASE"/>
    <property type="match status" value="1"/>
</dbReference>
<keyword evidence="5" id="KW-0460">Magnesium</keyword>
<feature type="domain" description="Alpha-D-phosphohexomutase alpha/beta/alpha" evidence="8">
    <location>
        <begin position="7"/>
        <end position="128"/>
    </location>
</feature>
<dbReference type="SUPFAM" id="SSF53738">
    <property type="entry name" value="Phosphoglucomutase, first 3 domains"/>
    <property type="match status" value="3"/>
</dbReference>
<evidence type="ECO:0000256" key="6">
    <source>
        <dbReference type="ARBA" id="ARBA00023235"/>
    </source>
</evidence>
<evidence type="ECO:0000256" key="3">
    <source>
        <dbReference type="ARBA" id="ARBA00022553"/>
    </source>
</evidence>
<dbReference type="CDD" id="cd03089">
    <property type="entry name" value="PMM_PGM"/>
    <property type="match status" value="1"/>
</dbReference>
<evidence type="ECO:0000256" key="5">
    <source>
        <dbReference type="ARBA" id="ARBA00022842"/>
    </source>
</evidence>
<keyword evidence="4" id="KW-0479">Metal-binding</keyword>
<dbReference type="InterPro" id="IPR005843">
    <property type="entry name" value="A-D-PHexomutase_C"/>
</dbReference>
<dbReference type="STRING" id="1802115.A2756_01125"/>
<gene>
    <name evidence="11" type="ORF">A2756_01125</name>
</gene>
<feature type="domain" description="Alpha-D-phosphohexomutase alpha/beta/alpha" evidence="10">
    <location>
        <begin position="266"/>
        <end position="374"/>
    </location>
</feature>
<dbReference type="SUPFAM" id="SSF55957">
    <property type="entry name" value="Phosphoglucomutase, C-terminal domain"/>
    <property type="match status" value="1"/>
</dbReference>
<dbReference type="GO" id="GO:0046872">
    <property type="term" value="F:metal ion binding"/>
    <property type="evidence" value="ECO:0007669"/>
    <property type="project" value="UniProtKB-KW"/>
</dbReference>
<dbReference type="PANTHER" id="PTHR43771">
    <property type="entry name" value="PHOSPHOMANNOMUTASE"/>
    <property type="match status" value="1"/>
</dbReference>
<feature type="domain" description="Alpha-D-phosphohexomutase alpha/beta/alpha" evidence="9">
    <location>
        <begin position="162"/>
        <end position="261"/>
    </location>
</feature>
<evidence type="ECO:0000259" key="7">
    <source>
        <dbReference type="Pfam" id="PF00408"/>
    </source>
</evidence>
<dbReference type="Proteomes" id="UP000177785">
    <property type="component" value="Unassembled WGS sequence"/>
</dbReference>
<evidence type="ECO:0008006" key="13">
    <source>
        <dbReference type="Google" id="ProtNLM"/>
    </source>
</evidence>
<feature type="domain" description="Alpha-D-phosphohexomutase C-terminal" evidence="7">
    <location>
        <begin position="380"/>
        <end position="441"/>
    </location>
</feature>
<evidence type="ECO:0000313" key="11">
    <source>
        <dbReference type="EMBL" id="OGZ45210.1"/>
    </source>
</evidence>
<organism evidence="11 12">
    <name type="scientific">Candidatus Ryanbacteria bacterium RIFCSPHIGHO2_01_FULL_48_27</name>
    <dbReference type="NCBI Taxonomy" id="1802115"/>
    <lineage>
        <taxon>Bacteria</taxon>
        <taxon>Candidatus Ryaniibacteriota</taxon>
    </lineage>
</organism>
<evidence type="ECO:0000259" key="8">
    <source>
        <dbReference type="Pfam" id="PF02878"/>
    </source>
</evidence>
<comment type="caution">
    <text evidence="11">The sequence shown here is derived from an EMBL/GenBank/DDBJ whole genome shotgun (WGS) entry which is preliminary data.</text>
</comment>